<name>A0A2A6ZW97_9FIRM</name>
<evidence type="ECO:0000313" key="1">
    <source>
        <dbReference type="EMBL" id="PDX71140.1"/>
    </source>
</evidence>
<dbReference type="AlphaFoldDB" id="A0A2A6ZW97"/>
<proteinExistence type="predicted"/>
<reference evidence="1 2" key="1">
    <citation type="journal article" date="2017" name="Front. Microbiol.">
        <title>New Insights into the Diversity of the Genus Faecalibacterium.</title>
        <authorList>
            <person name="Benevides L."/>
            <person name="Burman S."/>
            <person name="Martin R."/>
            <person name="Robert V."/>
            <person name="Thomas M."/>
            <person name="Miquel S."/>
            <person name="Chain F."/>
            <person name="Sokol H."/>
            <person name="Bermudez-Humaran L.G."/>
            <person name="Morrison M."/>
            <person name="Langella P."/>
            <person name="Azevedo V.A."/>
            <person name="Chatel J.M."/>
            <person name="Soares S."/>
        </authorList>
    </citation>
    <scope>NUCLEOTIDE SEQUENCE [LARGE SCALE GENOMIC DNA]</scope>
    <source>
        <strain evidence="1 2">CNCM I 4546</strain>
    </source>
</reference>
<organism evidence="1 2">
    <name type="scientific">Faecalibacterium prausnitzii</name>
    <dbReference type="NCBI Taxonomy" id="853"/>
    <lineage>
        <taxon>Bacteria</taxon>
        <taxon>Bacillati</taxon>
        <taxon>Bacillota</taxon>
        <taxon>Clostridia</taxon>
        <taxon>Eubacteriales</taxon>
        <taxon>Oscillospiraceae</taxon>
        <taxon>Faecalibacterium</taxon>
    </lineage>
</organism>
<sequence>MRARKIVLMFAVIAVLLIIILGRPITTDAPQIMGSKEIEDALNAASELDEQNVVRVDIPDGNGGYKTLQGEEAREHYSKAVEQTQKELLDDLYKENSKESIK</sequence>
<dbReference type="Proteomes" id="UP000219901">
    <property type="component" value="Unassembled WGS sequence"/>
</dbReference>
<comment type="caution">
    <text evidence="1">The sequence shown here is derived from an EMBL/GenBank/DDBJ whole genome shotgun (WGS) entry which is preliminary data.</text>
</comment>
<evidence type="ECO:0000313" key="2">
    <source>
        <dbReference type="Proteomes" id="UP000219901"/>
    </source>
</evidence>
<gene>
    <name evidence="1" type="ORF">CGS55_13165</name>
</gene>
<accession>A0A2A6ZW97</accession>
<dbReference type="EMBL" id="NMTV01000071">
    <property type="protein sequence ID" value="PDX71140.1"/>
    <property type="molecule type" value="Genomic_DNA"/>
</dbReference>
<protein>
    <submittedName>
        <fullName evidence="1">Uncharacterized protein</fullName>
    </submittedName>
</protein>
<dbReference type="RefSeq" id="WP_097783784.1">
    <property type="nucleotide sequence ID" value="NZ_CP157369.1"/>
</dbReference>